<organism evidence="2">
    <name type="scientific">Salmonella enterica I</name>
    <dbReference type="NCBI Taxonomy" id="59201"/>
    <lineage>
        <taxon>Bacteria</taxon>
        <taxon>Pseudomonadati</taxon>
        <taxon>Pseudomonadota</taxon>
        <taxon>Gammaproteobacteria</taxon>
        <taxon>Enterobacterales</taxon>
        <taxon>Enterobacteriaceae</taxon>
        <taxon>Salmonella</taxon>
    </lineage>
</organism>
<evidence type="ECO:0000259" key="1">
    <source>
        <dbReference type="Pfam" id="PF09994"/>
    </source>
</evidence>
<name>A0A3U5RHC5_SALET</name>
<dbReference type="PANTHER" id="PTHR33840">
    <property type="match status" value="1"/>
</dbReference>
<dbReference type="Pfam" id="PF09994">
    <property type="entry name" value="T6SS_Tle1-like_cat"/>
    <property type="match status" value="1"/>
</dbReference>
<proteinExistence type="predicted"/>
<dbReference type="EMBL" id="AAKXPG010000004">
    <property type="protein sequence ID" value="ECW7868523.1"/>
    <property type="molecule type" value="Genomic_DNA"/>
</dbReference>
<gene>
    <name evidence="2" type="ORF">F3550_06335</name>
</gene>
<dbReference type="AlphaFoldDB" id="A0A3U5RHC5"/>
<dbReference type="InterPro" id="IPR018712">
    <property type="entry name" value="Tle1-like_cat"/>
</dbReference>
<reference evidence="2" key="1">
    <citation type="submission" date="2019-09" db="EMBL/GenBank/DDBJ databases">
        <authorList>
            <person name="Ashton P.M."/>
            <person name="Dallman T."/>
            <person name="Nair S."/>
            <person name="De Pinna E."/>
            <person name="Peters T."/>
            <person name="Grant K."/>
        </authorList>
    </citation>
    <scope>NUCLEOTIDE SEQUENCE</scope>
    <source>
        <strain evidence="2">804450</strain>
    </source>
</reference>
<dbReference type="PANTHER" id="PTHR33840:SF1">
    <property type="entry name" value="TLE1 PHOSPHOLIPASE DOMAIN-CONTAINING PROTEIN"/>
    <property type="match status" value="1"/>
</dbReference>
<dbReference type="Pfam" id="PF13665">
    <property type="entry name" value="Tox-PAAR-like"/>
    <property type="match status" value="1"/>
</dbReference>
<protein>
    <submittedName>
        <fullName evidence="2">DUF4150 domain-containing protein</fullName>
    </submittedName>
</protein>
<feature type="domain" description="T6SS Phospholipase effector Tle1-like catalytic" evidence="1">
    <location>
        <begin position="333"/>
        <end position="431"/>
    </location>
</feature>
<comment type="caution">
    <text evidence="2">The sequence shown here is derived from an EMBL/GenBank/DDBJ whole genome shotgun (WGS) entry which is preliminary data.</text>
</comment>
<evidence type="ECO:0000313" key="2">
    <source>
        <dbReference type="EMBL" id="ECW7868523.1"/>
    </source>
</evidence>
<sequence>MKMITININGLTLCHKGSSGVSHNTLPDVCKTPPFGVPVPYENEAYSADLIKGTTSVSADGGNMIANVGSQFARSVFDEAGSMGGILSGTNMAETEWISHSFDVFFEKKPACRLTDKLFMNHRNTVNMAGLNQAKIRGTNEDNTTPKEDEQTEVTLTIGVFFDGTGNNAINLERMIAACDGKHFDINNQDAQSILTEYAKDNMGFSDLESGSHTCYYTNIHWLYIAYRSFIENDKRKRQAAIYIQGIGTDAGKPDSLVGMGLGEGDTGVLAKTDEAVTQLSGVIKDLLPSRCIVKTLQFDIFGFSRGAAAARHFANRIYHKDPQLVKAIKQGLANREYHSDSAGKTRFIGIFDTVAAIGTPFNGVNPNSADTGDVDLTLHAGIAEKVFHIAAQHECRFNFALNSVRPAWPELVLPGVHSDIGGGYWPNEQENCFLTRPQAETVPENQPDESTHVYRQTFSALKDMESSPNIAPIIRTSTITAKTWNDKRMPPDHLGTPQKRTFAALTLNPRQVKNNWAAVAYLVMLEAATEAGCEFRTEDDNRTLLIPPELRPLCNKALAMGKAARSGYATAGFTTDEIDILAKQYIHCSANWNSVKIDTNNNIVGGAKPLALIFANRPDERWLRTIYDMDGVRKYL</sequence>
<accession>A0A3U5RHC5</accession>